<dbReference type="Gene3D" id="3.90.550.10">
    <property type="entry name" value="Spore Coat Polysaccharide Biosynthesis Protein SpsA, Chain A"/>
    <property type="match status" value="1"/>
</dbReference>
<keyword evidence="4 7" id="KW-0812">Transmembrane</keyword>
<dbReference type="InterPro" id="IPR050256">
    <property type="entry name" value="Glycosyltransferase_2"/>
</dbReference>
<protein>
    <submittedName>
        <fullName evidence="9">Glycosyltransferase YkcC</fullName>
    </submittedName>
</protein>
<evidence type="ECO:0000256" key="2">
    <source>
        <dbReference type="ARBA" id="ARBA00022676"/>
    </source>
</evidence>
<evidence type="ECO:0000256" key="3">
    <source>
        <dbReference type="ARBA" id="ARBA00022679"/>
    </source>
</evidence>
<name>A0AA37SLI9_9BACT</name>
<dbReference type="CDD" id="cd04187">
    <property type="entry name" value="DPM1_like_bac"/>
    <property type="match status" value="1"/>
</dbReference>
<dbReference type="Proteomes" id="UP001156666">
    <property type="component" value="Unassembled WGS sequence"/>
</dbReference>
<dbReference type="PANTHER" id="PTHR48090:SF1">
    <property type="entry name" value="PROPHAGE BACTOPRENOL GLUCOSYL TRANSFERASE HOMOLOG"/>
    <property type="match status" value="1"/>
</dbReference>
<dbReference type="InterPro" id="IPR001173">
    <property type="entry name" value="Glyco_trans_2-like"/>
</dbReference>
<evidence type="ECO:0000256" key="4">
    <source>
        <dbReference type="ARBA" id="ARBA00022692"/>
    </source>
</evidence>
<evidence type="ECO:0000259" key="8">
    <source>
        <dbReference type="Pfam" id="PF00535"/>
    </source>
</evidence>
<keyword evidence="3" id="KW-0808">Transferase</keyword>
<dbReference type="InterPro" id="IPR029044">
    <property type="entry name" value="Nucleotide-diphossugar_trans"/>
</dbReference>
<reference evidence="9" key="2">
    <citation type="submission" date="2023-01" db="EMBL/GenBank/DDBJ databases">
        <title>Draft genome sequence of Portibacter lacus strain NBRC 108769.</title>
        <authorList>
            <person name="Sun Q."/>
            <person name="Mori K."/>
        </authorList>
    </citation>
    <scope>NUCLEOTIDE SEQUENCE</scope>
    <source>
        <strain evidence="9">NBRC 108769</strain>
    </source>
</reference>
<dbReference type="Pfam" id="PF00535">
    <property type="entry name" value="Glycos_transf_2"/>
    <property type="match status" value="1"/>
</dbReference>
<proteinExistence type="predicted"/>
<dbReference type="GO" id="GO:0016757">
    <property type="term" value="F:glycosyltransferase activity"/>
    <property type="evidence" value="ECO:0007669"/>
    <property type="project" value="UniProtKB-KW"/>
</dbReference>
<dbReference type="EMBL" id="BSOH01000005">
    <property type="protein sequence ID" value="GLR16337.1"/>
    <property type="molecule type" value="Genomic_DNA"/>
</dbReference>
<evidence type="ECO:0000313" key="10">
    <source>
        <dbReference type="Proteomes" id="UP001156666"/>
    </source>
</evidence>
<evidence type="ECO:0000256" key="1">
    <source>
        <dbReference type="ARBA" id="ARBA00004141"/>
    </source>
</evidence>
<keyword evidence="5 7" id="KW-1133">Transmembrane helix</keyword>
<accession>A0AA37SLI9</accession>
<evidence type="ECO:0000256" key="6">
    <source>
        <dbReference type="ARBA" id="ARBA00023136"/>
    </source>
</evidence>
<dbReference type="RefSeq" id="WP_235293140.1">
    <property type="nucleotide sequence ID" value="NZ_BSOH01000005.1"/>
</dbReference>
<feature type="domain" description="Glycosyltransferase 2-like" evidence="8">
    <location>
        <begin position="3"/>
        <end position="162"/>
    </location>
</feature>
<sequence>MISIVIPVFNEELIIDQLYTRTTSALEKIGLPFEIICINDGSSDSSLEKLVAYNRKDNRFKVVDLSRNFGHQKAILSGLNYASGDFIGIMDGDLQDPPEVFEEFFNKLKSESYDVVYAVRKKRKESAFKKFSYWLYYRMLKFMSAENIPLDSGDFCLMTKRVKDHIIKYPEQSLFIRGIRHWVGYKQVGMEYERDSRQAGETKYSFAKLLQLAANGVFSFSNFPIKFLGSLGFFTISLTLIYTVYLLSKRMFWGEVPQGFTTLILAIIFFGGVQLVSIRILGEYITRIYDESRDRPLFVVKDFYSESK</sequence>
<keyword evidence="2" id="KW-0328">Glycosyltransferase</keyword>
<evidence type="ECO:0000256" key="5">
    <source>
        <dbReference type="ARBA" id="ARBA00022989"/>
    </source>
</evidence>
<keyword evidence="10" id="KW-1185">Reference proteome</keyword>
<evidence type="ECO:0000256" key="7">
    <source>
        <dbReference type="SAM" id="Phobius"/>
    </source>
</evidence>
<dbReference type="SUPFAM" id="SSF53448">
    <property type="entry name" value="Nucleotide-diphospho-sugar transferases"/>
    <property type="match status" value="1"/>
</dbReference>
<gene>
    <name evidence="9" type="primary">ykcC</name>
    <name evidence="9" type="ORF">GCM10007940_09520</name>
</gene>
<evidence type="ECO:0000313" key="9">
    <source>
        <dbReference type="EMBL" id="GLR16337.1"/>
    </source>
</evidence>
<feature type="transmembrane region" description="Helical" evidence="7">
    <location>
        <begin position="260"/>
        <end position="281"/>
    </location>
</feature>
<comment type="subcellular location">
    <subcellularLocation>
        <location evidence="1">Membrane</location>
        <topology evidence="1">Multi-pass membrane protein</topology>
    </subcellularLocation>
</comment>
<dbReference type="AlphaFoldDB" id="A0AA37SLI9"/>
<reference evidence="9" key="1">
    <citation type="journal article" date="2014" name="Int. J. Syst. Evol. Microbiol.">
        <title>Complete genome sequence of Corynebacterium casei LMG S-19264T (=DSM 44701T), isolated from a smear-ripened cheese.</title>
        <authorList>
            <consortium name="US DOE Joint Genome Institute (JGI-PGF)"/>
            <person name="Walter F."/>
            <person name="Albersmeier A."/>
            <person name="Kalinowski J."/>
            <person name="Ruckert C."/>
        </authorList>
    </citation>
    <scope>NUCLEOTIDE SEQUENCE</scope>
    <source>
        <strain evidence="9">NBRC 108769</strain>
    </source>
</reference>
<keyword evidence="6 7" id="KW-0472">Membrane</keyword>
<dbReference type="PANTHER" id="PTHR48090">
    <property type="entry name" value="UNDECAPRENYL-PHOSPHATE 4-DEOXY-4-FORMAMIDO-L-ARABINOSE TRANSFERASE-RELATED"/>
    <property type="match status" value="1"/>
</dbReference>
<feature type="transmembrane region" description="Helical" evidence="7">
    <location>
        <begin position="227"/>
        <end position="248"/>
    </location>
</feature>
<dbReference type="GO" id="GO:0005886">
    <property type="term" value="C:plasma membrane"/>
    <property type="evidence" value="ECO:0007669"/>
    <property type="project" value="TreeGrafter"/>
</dbReference>
<comment type="caution">
    <text evidence="9">The sequence shown here is derived from an EMBL/GenBank/DDBJ whole genome shotgun (WGS) entry which is preliminary data.</text>
</comment>
<organism evidence="9 10">
    <name type="scientific">Portibacter lacus</name>
    <dbReference type="NCBI Taxonomy" id="1099794"/>
    <lineage>
        <taxon>Bacteria</taxon>
        <taxon>Pseudomonadati</taxon>
        <taxon>Bacteroidota</taxon>
        <taxon>Saprospiria</taxon>
        <taxon>Saprospirales</taxon>
        <taxon>Haliscomenobacteraceae</taxon>
        <taxon>Portibacter</taxon>
    </lineage>
</organism>